<dbReference type="Pfam" id="PF01850">
    <property type="entry name" value="PIN"/>
    <property type="match status" value="1"/>
</dbReference>
<evidence type="ECO:0000313" key="3">
    <source>
        <dbReference type="Proteomes" id="UP001333102"/>
    </source>
</evidence>
<organism evidence="2 3">
    <name type="scientific">Geochorda subterranea</name>
    <dbReference type="NCBI Taxonomy" id="3109564"/>
    <lineage>
        <taxon>Bacteria</taxon>
        <taxon>Bacillati</taxon>
        <taxon>Bacillota</taxon>
        <taxon>Limnochordia</taxon>
        <taxon>Limnochordales</taxon>
        <taxon>Geochordaceae</taxon>
        <taxon>Geochorda</taxon>
    </lineage>
</organism>
<proteinExistence type="predicted"/>
<dbReference type="Gene3D" id="3.40.50.1010">
    <property type="entry name" value="5'-nuclease"/>
    <property type="match status" value="1"/>
</dbReference>
<dbReference type="InterPro" id="IPR002716">
    <property type="entry name" value="PIN_dom"/>
</dbReference>
<name>A0ABZ1BMT9_9FIRM</name>
<accession>A0ABZ1BMT9</accession>
<reference evidence="3" key="1">
    <citation type="submission" date="2023-12" db="EMBL/GenBank/DDBJ databases">
        <title>Novel isolates from deep terrestrial aquifers shed light on the physiology and ecology of the class Limnochordia.</title>
        <authorList>
            <person name="Karnachuk O.V."/>
            <person name="Lukina A.P."/>
            <person name="Avakyan M.R."/>
            <person name="Kadnikov V."/>
            <person name="Begmatov S."/>
            <person name="Beletsky A.V."/>
            <person name="Mardanov A.V."/>
            <person name="Ravin N.V."/>
        </authorList>
    </citation>
    <scope>NUCLEOTIDE SEQUENCE [LARGE SCALE GENOMIC DNA]</scope>
    <source>
        <strain evidence="3">LN</strain>
    </source>
</reference>
<dbReference type="SUPFAM" id="SSF88723">
    <property type="entry name" value="PIN domain-like"/>
    <property type="match status" value="1"/>
</dbReference>
<protein>
    <submittedName>
        <fullName evidence="2">PIN domain-containing protein</fullName>
    </submittedName>
</protein>
<gene>
    <name evidence="2" type="ORF">VLY81_10440</name>
</gene>
<evidence type="ECO:0000313" key="2">
    <source>
        <dbReference type="EMBL" id="WRP13851.1"/>
    </source>
</evidence>
<dbReference type="RefSeq" id="WP_324668108.1">
    <property type="nucleotide sequence ID" value="NZ_CP141614.1"/>
</dbReference>
<keyword evidence="3" id="KW-1185">Reference proteome</keyword>
<evidence type="ECO:0000259" key="1">
    <source>
        <dbReference type="Pfam" id="PF01850"/>
    </source>
</evidence>
<dbReference type="Proteomes" id="UP001333102">
    <property type="component" value="Chromosome"/>
</dbReference>
<dbReference type="InterPro" id="IPR029060">
    <property type="entry name" value="PIN-like_dom_sf"/>
</dbReference>
<feature type="domain" description="PIN" evidence="1">
    <location>
        <begin position="5"/>
        <end position="132"/>
    </location>
</feature>
<dbReference type="EMBL" id="CP141614">
    <property type="protein sequence ID" value="WRP13851.1"/>
    <property type="molecule type" value="Genomic_DNA"/>
</dbReference>
<sequence length="142" mass="15700">MRFWDSSGLVLLLADQPGSQQARQLYREDPAMVVWWGTAVECWSALTRLRRDAVLSPEAEGEAGRLLAALLQGAFEVQPSEELRRLAIRLLRVHALRAADALQLAAAMTWAGDPPSPGREMVVFDRRLREAAHLEGFAVVPG</sequence>